<dbReference type="AlphaFoldDB" id="A0A2N5M960"/>
<evidence type="ECO:0000313" key="2">
    <source>
        <dbReference type="Proteomes" id="UP000234748"/>
    </source>
</evidence>
<dbReference type="OrthoDB" id="2990595at2"/>
<proteinExistence type="predicted"/>
<keyword evidence="2" id="KW-1185">Reference proteome</keyword>
<comment type="caution">
    <text evidence="1">The sequence shown here is derived from an EMBL/GenBank/DDBJ whole genome shotgun (WGS) entry which is preliminary data.</text>
</comment>
<accession>A0A2N5M960</accession>
<reference evidence="1 2" key="1">
    <citation type="submission" date="2017-11" db="EMBL/GenBank/DDBJ databases">
        <title>Comparitive Functional Genomics of Dry Heat Resistant strains isolated from the Viking Spacecraft.</title>
        <authorList>
            <person name="Seuylemezian A."/>
            <person name="Cooper K."/>
            <person name="Vaishampayan P."/>
        </authorList>
    </citation>
    <scope>NUCLEOTIDE SEQUENCE [LARGE SCALE GENOMIC DNA]</scope>
    <source>
        <strain evidence="1 2">V1-29</strain>
    </source>
</reference>
<organism evidence="1 2">
    <name type="scientific">Peribacillus deserti</name>
    <dbReference type="NCBI Taxonomy" id="673318"/>
    <lineage>
        <taxon>Bacteria</taxon>
        <taxon>Bacillati</taxon>
        <taxon>Bacillota</taxon>
        <taxon>Bacilli</taxon>
        <taxon>Bacillales</taxon>
        <taxon>Bacillaceae</taxon>
        <taxon>Peribacillus</taxon>
    </lineage>
</organism>
<evidence type="ECO:0000313" key="1">
    <source>
        <dbReference type="EMBL" id="PLT30880.1"/>
    </source>
</evidence>
<dbReference type="EMBL" id="PGUY01000014">
    <property type="protein sequence ID" value="PLT30880.1"/>
    <property type="molecule type" value="Genomic_DNA"/>
</dbReference>
<dbReference type="Proteomes" id="UP000234748">
    <property type="component" value="Unassembled WGS sequence"/>
</dbReference>
<dbReference type="RefSeq" id="WP_101640543.1">
    <property type="nucleotide sequence ID" value="NZ_PGUY01000014.1"/>
</dbReference>
<dbReference type="InterPro" id="IPR025716">
    <property type="entry name" value="Post-transcriptional_regulator"/>
</dbReference>
<protein>
    <submittedName>
        <fullName evidence="1">Post-transcriptional regulator</fullName>
    </submittedName>
</protein>
<gene>
    <name evidence="1" type="ORF">CUU66_04820</name>
</gene>
<dbReference type="Pfam" id="PF13797">
    <property type="entry name" value="Post_transc_reg"/>
    <property type="match status" value="1"/>
</dbReference>
<name>A0A2N5M960_9BACI</name>
<sequence length="99" mass="11894">MTNVHPYQHFREKVQPALQCKLDEFSLLGYGDVKEEELWLFLTKKKWKRPKEEVYLFEVVEDILSLGVGEYMNFTTIEAFKQPTWFSEEGKKELKELLF</sequence>